<evidence type="ECO:0000256" key="2">
    <source>
        <dbReference type="SAM" id="MobiDB-lite"/>
    </source>
</evidence>
<dbReference type="Proteomes" id="UP000199687">
    <property type="component" value="Unassembled WGS sequence"/>
</dbReference>
<feature type="region of interest" description="Disordered" evidence="2">
    <location>
        <begin position="77"/>
        <end position="100"/>
    </location>
</feature>
<sequence>MEQKIYQMIQAIEEIKSEIQLIREALDEVDTEDVLGKLDPFMERMEEEFSMVKKDIEAQNQQIHQLKQLRFQSNTSMNTGEALTRRTSYTIPSSSSAKLF</sequence>
<evidence type="ECO:0000313" key="3">
    <source>
        <dbReference type="EMBL" id="SER76281.1"/>
    </source>
</evidence>
<dbReference type="AlphaFoldDB" id="A0A1H9RTM2"/>
<accession>A0A1H9RTM2</accession>
<reference evidence="3 4" key="1">
    <citation type="submission" date="2016-10" db="EMBL/GenBank/DDBJ databases">
        <authorList>
            <person name="de Groot N.N."/>
        </authorList>
    </citation>
    <scope>NUCLEOTIDE SEQUENCE [LARGE SCALE GENOMIC DNA]</scope>
    <source>
        <strain evidence="3 4">CGMCC 1.7727</strain>
    </source>
</reference>
<organism evidence="3 4">
    <name type="scientific">Gracilibacillus ureilyticus</name>
    <dbReference type="NCBI Taxonomy" id="531814"/>
    <lineage>
        <taxon>Bacteria</taxon>
        <taxon>Bacillati</taxon>
        <taxon>Bacillota</taxon>
        <taxon>Bacilli</taxon>
        <taxon>Bacillales</taxon>
        <taxon>Bacillaceae</taxon>
        <taxon>Gracilibacillus</taxon>
    </lineage>
</organism>
<proteinExistence type="predicted"/>
<gene>
    <name evidence="3" type="ORF">SAMN04487944_109165</name>
</gene>
<keyword evidence="4" id="KW-1185">Reference proteome</keyword>
<keyword evidence="1" id="KW-0175">Coiled coil</keyword>
<name>A0A1H9RTM2_9BACI</name>
<evidence type="ECO:0000313" key="4">
    <source>
        <dbReference type="Proteomes" id="UP000199687"/>
    </source>
</evidence>
<dbReference type="RefSeq" id="WP_089740832.1">
    <property type="nucleotide sequence ID" value="NZ_FOGL01000009.1"/>
</dbReference>
<protein>
    <submittedName>
        <fullName evidence="3">Uncharacterized protein</fullName>
    </submittedName>
</protein>
<feature type="coiled-coil region" evidence="1">
    <location>
        <begin position="12"/>
        <end position="62"/>
    </location>
</feature>
<evidence type="ECO:0000256" key="1">
    <source>
        <dbReference type="SAM" id="Coils"/>
    </source>
</evidence>
<dbReference type="EMBL" id="FOGL01000009">
    <property type="protein sequence ID" value="SER76281.1"/>
    <property type="molecule type" value="Genomic_DNA"/>
</dbReference>